<reference evidence="16" key="1">
    <citation type="journal article" date="2021" name="Sci. Adv.">
        <title>The American lobster genome reveals insights on longevity, neural, and immune adaptations.</title>
        <authorList>
            <person name="Polinski J.M."/>
            <person name="Zimin A.V."/>
            <person name="Clark K.F."/>
            <person name="Kohn A.B."/>
            <person name="Sadowski N."/>
            <person name="Timp W."/>
            <person name="Ptitsyn A."/>
            <person name="Khanna P."/>
            <person name="Romanova D.Y."/>
            <person name="Williams P."/>
            <person name="Greenwood S.J."/>
            <person name="Moroz L.L."/>
            <person name="Walt D.R."/>
            <person name="Bodnar A.G."/>
        </authorList>
    </citation>
    <scope>NUCLEOTIDE SEQUENCE</scope>
    <source>
        <strain evidence="16">GMGI-L3</strain>
    </source>
</reference>
<dbReference type="GO" id="GO:0005783">
    <property type="term" value="C:endoplasmic reticulum"/>
    <property type="evidence" value="ECO:0007669"/>
    <property type="project" value="UniProtKB-SubCell"/>
</dbReference>
<evidence type="ECO:0000256" key="3">
    <source>
        <dbReference type="ARBA" id="ARBA00007806"/>
    </source>
</evidence>
<evidence type="ECO:0000259" key="14">
    <source>
        <dbReference type="Pfam" id="PF13802"/>
    </source>
</evidence>
<dbReference type="SUPFAM" id="SSF74650">
    <property type="entry name" value="Galactose mutarotase-like"/>
    <property type="match status" value="1"/>
</dbReference>
<dbReference type="CDD" id="cd06603">
    <property type="entry name" value="GH31_GANC_GANAB_alpha"/>
    <property type="match status" value="1"/>
</dbReference>
<dbReference type="EMBL" id="JAHLQT010041065">
    <property type="protein sequence ID" value="KAG7155665.1"/>
    <property type="molecule type" value="Genomic_DNA"/>
</dbReference>
<feature type="domain" description="Glycosyl hydrolase family 31 C-terminal" evidence="15">
    <location>
        <begin position="708"/>
        <end position="794"/>
    </location>
</feature>
<organism evidence="16 17">
    <name type="scientific">Homarus americanus</name>
    <name type="common">American lobster</name>
    <dbReference type="NCBI Taxonomy" id="6706"/>
    <lineage>
        <taxon>Eukaryota</taxon>
        <taxon>Metazoa</taxon>
        <taxon>Ecdysozoa</taxon>
        <taxon>Arthropoda</taxon>
        <taxon>Crustacea</taxon>
        <taxon>Multicrustacea</taxon>
        <taxon>Malacostraca</taxon>
        <taxon>Eumalacostraca</taxon>
        <taxon>Eucarida</taxon>
        <taxon>Decapoda</taxon>
        <taxon>Pleocyemata</taxon>
        <taxon>Astacidea</taxon>
        <taxon>Nephropoidea</taxon>
        <taxon>Nephropidae</taxon>
        <taxon>Homarus</taxon>
    </lineage>
</organism>
<dbReference type="InterPro" id="IPR013780">
    <property type="entry name" value="Glyco_hydro_b"/>
</dbReference>
<evidence type="ECO:0000256" key="1">
    <source>
        <dbReference type="ARBA" id="ARBA00004240"/>
    </source>
</evidence>
<dbReference type="InterPro" id="IPR017853">
    <property type="entry name" value="GH"/>
</dbReference>
<dbReference type="PROSITE" id="PS00129">
    <property type="entry name" value="GLYCOSYL_HYDROL_F31_1"/>
    <property type="match status" value="1"/>
</dbReference>
<comment type="similarity">
    <text evidence="3 10">Belongs to the glycosyl hydrolase 31 family.</text>
</comment>
<accession>A0A8J5JHG5</accession>
<dbReference type="GO" id="GO:0005975">
    <property type="term" value="P:carbohydrate metabolic process"/>
    <property type="evidence" value="ECO:0007669"/>
    <property type="project" value="InterPro"/>
</dbReference>
<feature type="domain" description="Glycoside hydrolase family 31 TIM barrel" evidence="13">
    <location>
        <begin position="359"/>
        <end position="700"/>
    </location>
</feature>
<dbReference type="AlphaFoldDB" id="A0A8J5JHG5"/>
<dbReference type="SUPFAM" id="SSF51445">
    <property type="entry name" value="(Trans)glycosidases"/>
    <property type="match status" value="1"/>
</dbReference>
<dbReference type="Gene3D" id="2.60.40.1180">
    <property type="entry name" value="Golgi alpha-mannosidase II"/>
    <property type="match status" value="2"/>
</dbReference>
<evidence type="ECO:0000313" key="17">
    <source>
        <dbReference type="Proteomes" id="UP000747542"/>
    </source>
</evidence>
<feature type="chain" id="PRO_5035307717" description="Glucosidase II subunit alpha" evidence="12">
    <location>
        <begin position="20"/>
        <end position="932"/>
    </location>
</feature>
<dbReference type="FunFam" id="3.20.20.80:FF:000039">
    <property type="entry name" value="Glucosidase, alpha neutral C"/>
    <property type="match status" value="1"/>
</dbReference>
<evidence type="ECO:0000256" key="7">
    <source>
        <dbReference type="ARBA" id="ARBA00023180"/>
    </source>
</evidence>
<dbReference type="FunFam" id="2.60.40.1180:FF:000023">
    <property type="entry name" value="neutral alpha-glucosidase AB isoform X2"/>
    <property type="match status" value="1"/>
</dbReference>
<dbReference type="InterPro" id="IPR000322">
    <property type="entry name" value="Glyco_hydro_31_TIM"/>
</dbReference>
<evidence type="ECO:0000256" key="4">
    <source>
        <dbReference type="ARBA" id="ARBA00022729"/>
    </source>
</evidence>
<keyword evidence="4 12" id="KW-0732">Signal</keyword>
<evidence type="ECO:0000256" key="2">
    <source>
        <dbReference type="ARBA" id="ARBA00004833"/>
    </source>
</evidence>
<dbReference type="Pfam" id="PF13802">
    <property type="entry name" value="Gal_mutarotas_2"/>
    <property type="match status" value="1"/>
</dbReference>
<evidence type="ECO:0000256" key="8">
    <source>
        <dbReference type="ARBA" id="ARBA00023295"/>
    </source>
</evidence>
<sequence length="932" mass="105927">MATLPRLVAAAVLLTLVCAVDRNNFKTCQQSSFCRRHRAIKPGESPYLLLTDTVSVTDEGVFADVLNEKNRVFFILEIYPLKDSTLRIKINEKNPIKQRFEDPYALTGDGQSETFEVVDRSSDGLTVKFGTNRAVVKAKPLKIDVYNGKELVVSTNARGLLKFEHYRNKPESNDQPAEGEDPGNALPLEDEDANGLWEETFKGHTDSKPHGPASVGMDISFINSKHVYGIPEHADSFSLKETTSTEPYRLYNLDVFEYELDNPMALYGSVPVMLSHTPRQSAAVFWHNTAETWVDIKKLPDTNVVSSITGFFSGGDSDPPQVSTHWFSESGVIDLFIMIGPRPMDVFRQYGALTGNYNLPPLFSLGYHQCRWNYNDEEDVRQVNENFDIHDLPMDVLWLDIEHTDGKRYFTWDHNKFPHSLEMIANLTARGRKLVTIVDPHIKRDNNYFFYKENHDRDLFVHTKDGSEFDGWCWPGSSSYLDLTNPETRSHYSDTYMLDRYKGSTLDTFIWNDMNEPSVFSGPEVTMQKDNLHPGLGVEHREIHNVYGMLFLLTSEGLRKFLFQQHQGTFEGLLRRSDGRIRPFILTRAHYAGTQRSSAVWTGDNTADWGHLRISEPMLLSLSVTGITHVGADVGGFFGNPDSHLLSRWYQAGAFQPFFRAHAHQDTKRREPWMFDGETQRIIRNTLRQRYQYLPLWYTLFYENELTGAPPMRPIWVDFPEDEASYAVDYEHLVGSSLLVRPVVEEGATTASVYFPPGVWYDVIDLTTYTGPGSVTVSAPRDKIPVYQRGGTIIPRKDRVRRASSLMRDDPYTLSVALDSFGKSQGTLYIDDEHTFDYRQGKFLYLALAFEGGILTSKKIDPIGNYKTGSWLERVIIVGLEKRPAKVTIQSASLGSRDLESFFESGGGAHASHLTIRKPGVSMREEFTITIQ</sequence>
<evidence type="ECO:0000256" key="6">
    <source>
        <dbReference type="ARBA" id="ARBA00022824"/>
    </source>
</evidence>
<evidence type="ECO:0000256" key="5">
    <source>
        <dbReference type="ARBA" id="ARBA00022801"/>
    </source>
</evidence>
<dbReference type="Proteomes" id="UP000747542">
    <property type="component" value="Unassembled WGS sequence"/>
</dbReference>
<evidence type="ECO:0000256" key="10">
    <source>
        <dbReference type="RuleBase" id="RU361185"/>
    </source>
</evidence>
<evidence type="ECO:0000259" key="13">
    <source>
        <dbReference type="Pfam" id="PF01055"/>
    </source>
</evidence>
<evidence type="ECO:0000259" key="15">
    <source>
        <dbReference type="Pfam" id="PF21365"/>
    </source>
</evidence>
<dbReference type="PANTHER" id="PTHR22762:SF54">
    <property type="entry name" value="BCDNA.GH04962"/>
    <property type="match status" value="1"/>
</dbReference>
<dbReference type="PANTHER" id="PTHR22762">
    <property type="entry name" value="ALPHA-GLUCOSIDASE"/>
    <property type="match status" value="1"/>
</dbReference>
<dbReference type="InterPro" id="IPR048395">
    <property type="entry name" value="Glyco_hydro_31_C"/>
</dbReference>
<dbReference type="SUPFAM" id="SSF51011">
    <property type="entry name" value="Glycosyl hydrolase domain"/>
    <property type="match status" value="1"/>
</dbReference>
<keyword evidence="7" id="KW-0325">Glycoprotein</keyword>
<dbReference type="InterPro" id="IPR030458">
    <property type="entry name" value="Glyco_hydro_31_AS"/>
</dbReference>
<dbReference type="GO" id="GO:0030246">
    <property type="term" value="F:carbohydrate binding"/>
    <property type="evidence" value="ECO:0007669"/>
    <property type="project" value="InterPro"/>
</dbReference>
<dbReference type="Gene3D" id="3.20.20.80">
    <property type="entry name" value="Glycosidases"/>
    <property type="match status" value="2"/>
</dbReference>
<evidence type="ECO:0000313" key="16">
    <source>
        <dbReference type="EMBL" id="KAG7155665.1"/>
    </source>
</evidence>
<evidence type="ECO:0000256" key="11">
    <source>
        <dbReference type="SAM" id="MobiDB-lite"/>
    </source>
</evidence>
<evidence type="ECO:0000256" key="9">
    <source>
        <dbReference type="ARBA" id="ARBA00042895"/>
    </source>
</evidence>
<comment type="subcellular location">
    <subcellularLocation>
        <location evidence="1">Endoplasmic reticulum</location>
    </subcellularLocation>
</comment>
<dbReference type="Gene3D" id="2.60.40.1760">
    <property type="entry name" value="glycosyl hydrolase (family 31)"/>
    <property type="match status" value="1"/>
</dbReference>
<dbReference type="Pfam" id="PF01055">
    <property type="entry name" value="Glyco_hydro_31_2nd"/>
    <property type="match status" value="1"/>
</dbReference>
<keyword evidence="6" id="KW-0256">Endoplasmic reticulum</keyword>
<dbReference type="GO" id="GO:0006491">
    <property type="term" value="P:N-glycan processing"/>
    <property type="evidence" value="ECO:0007669"/>
    <property type="project" value="TreeGrafter"/>
</dbReference>
<dbReference type="InterPro" id="IPR011013">
    <property type="entry name" value="Gal_mutarotase_sf_dom"/>
</dbReference>
<keyword evidence="5 10" id="KW-0378">Hydrolase</keyword>
<comment type="caution">
    <text evidence="16">The sequence shown here is derived from an EMBL/GenBank/DDBJ whole genome shotgun (WGS) entry which is preliminary data.</text>
</comment>
<keyword evidence="8 10" id="KW-0326">Glycosidase</keyword>
<protein>
    <recommendedName>
        <fullName evidence="9">Glucosidase II subunit alpha</fullName>
    </recommendedName>
</protein>
<dbReference type="InterPro" id="IPR025887">
    <property type="entry name" value="Glyco_hydro_31_N_dom"/>
</dbReference>
<gene>
    <name evidence="16" type="primary">Ganab-L</name>
    <name evidence="16" type="ORF">Hamer_G016042</name>
</gene>
<comment type="pathway">
    <text evidence="2">Glycan metabolism; N-glycan metabolism.</text>
</comment>
<dbReference type="CDD" id="cd14752">
    <property type="entry name" value="GH31_N"/>
    <property type="match status" value="1"/>
</dbReference>
<feature type="signal peptide" evidence="12">
    <location>
        <begin position="1"/>
        <end position="19"/>
    </location>
</feature>
<dbReference type="GO" id="GO:0090599">
    <property type="term" value="F:alpha-glucosidase activity"/>
    <property type="evidence" value="ECO:0007669"/>
    <property type="project" value="TreeGrafter"/>
</dbReference>
<dbReference type="Pfam" id="PF21365">
    <property type="entry name" value="Glyco_hydro_31_3rd"/>
    <property type="match status" value="1"/>
</dbReference>
<feature type="domain" description="Glycoside hydrolase family 31 N-terminal" evidence="14">
    <location>
        <begin position="76"/>
        <end position="295"/>
    </location>
</feature>
<proteinExistence type="inferred from homology"/>
<name>A0A8J5JHG5_HOMAM</name>
<feature type="region of interest" description="Disordered" evidence="11">
    <location>
        <begin position="166"/>
        <end position="190"/>
    </location>
</feature>
<keyword evidence="17" id="KW-1185">Reference proteome</keyword>
<evidence type="ECO:0000256" key="12">
    <source>
        <dbReference type="SAM" id="SignalP"/>
    </source>
</evidence>